<reference evidence="1" key="1">
    <citation type="submission" date="2020-04" db="EMBL/GenBank/DDBJ databases">
        <title>Deep metagenomics examines the oral microbiome during advanced dental caries in children, revealing novel taxa and co-occurrences with host molecules.</title>
        <authorList>
            <person name="Baker J.L."/>
            <person name="Morton J.T."/>
            <person name="Dinis M."/>
            <person name="Alvarez R."/>
            <person name="Tran N.C."/>
            <person name="Knight R."/>
            <person name="Edlund A."/>
        </authorList>
    </citation>
    <scope>NUCLEOTIDE SEQUENCE</scope>
    <source>
        <strain evidence="1">JCVI_23_bin.16</strain>
    </source>
</reference>
<gene>
    <name evidence="1" type="ORF">HXK00_04515</name>
</gene>
<keyword evidence="1" id="KW-0687">Ribonucleoprotein</keyword>
<dbReference type="GO" id="GO:0032259">
    <property type="term" value="P:methylation"/>
    <property type="evidence" value="ECO:0007669"/>
    <property type="project" value="UniProtKB-KW"/>
</dbReference>
<dbReference type="AlphaFoldDB" id="A0A929QSM6"/>
<dbReference type="GO" id="GO:0005840">
    <property type="term" value="C:ribosome"/>
    <property type="evidence" value="ECO:0007669"/>
    <property type="project" value="UniProtKB-KW"/>
</dbReference>
<sequence>MAETWSKVVVSLDTLDPAMIDLLSHLLFEAGAIGVEVDYAQGYLENHPNLFGELAEPLPKERLEHETELIAFFEEMPDLDSLKTQLESQYSDPLRLEASEIENENWQENWKVNYNLSVLVAT</sequence>
<keyword evidence="1" id="KW-0489">Methyltransferase</keyword>
<evidence type="ECO:0000313" key="2">
    <source>
        <dbReference type="Proteomes" id="UP000757900"/>
    </source>
</evidence>
<name>A0A929QSM6_ABIDE</name>
<proteinExistence type="predicted"/>
<dbReference type="EMBL" id="JABZFV010000085">
    <property type="protein sequence ID" value="MBF0934893.1"/>
    <property type="molecule type" value="Genomic_DNA"/>
</dbReference>
<organism evidence="1 2">
    <name type="scientific">Abiotrophia defectiva</name>
    <name type="common">Streptococcus defectivus</name>
    <dbReference type="NCBI Taxonomy" id="46125"/>
    <lineage>
        <taxon>Bacteria</taxon>
        <taxon>Bacillati</taxon>
        <taxon>Bacillota</taxon>
        <taxon>Bacilli</taxon>
        <taxon>Lactobacillales</taxon>
        <taxon>Aerococcaceae</taxon>
        <taxon>Abiotrophia</taxon>
    </lineage>
</organism>
<dbReference type="GO" id="GO:0008168">
    <property type="term" value="F:methyltransferase activity"/>
    <property type="evidence" value="ECO:0007669"/>
    <property type="project" value="UniProtKB-KW"/>
</dbReference>
<comment type="caution">
    <text evidence="1">The sequence shown here is derived from an EMBL/GenBank/DDBJ whole genome shotgun (WGS) entry which is preliminary data.</text>
</comment>
<protein>
    <submittedName>
        <fullName evidence="1">50S ribosomal protein L11 methyltransferase</fullName>
    </submittedName>
</protein>
<keyword evidence="1" id="KW-0808">Transferase</keyword>
<keyword evidence="1" id="KW-0689">Ribosomal protein</keyword>
<dbReference type="Proteomes" id="UP000757900">
    <property type="component" value="Unassembled WGS sequence"/>
</dbReference>
<dbReference type="Pfam" id="PF06325">
    <property type="entry name" value="PrmA"/>
    <property type="match status" value="1"/>
</dbReference>
<accession>A0A929QSM6</accession>
<evidence type="ECO:0000313" key="1">
    <source>
        <dbReference type="EMBL" id="MBF0934893.1"/>
    </source>
</evidence>